<keyword evidence="2" id="KW-0547">Nucleotide-binding</keyword>
<protein>
    <recommendedName>
        <fullName evidence="5">AIG1-type G domain-containing protein</fullName>
    </recommendedName>
</protein>
<evidence type="ECO:0000259" key="5">
    <source>
        <dbReference type="PROSITE" id="PS51720"/>
    </source>
</evidence>
<evidence type="ECO:0000256" key="3">
    <source>
        <dbReference type="ARBA" id="ARBA00023134"/>
    </source>
</evidence>
<comment type="similarity">
    <text evidence="1">Belongs to the TRAFAC class TrmE-Era-EngA-EngB-Septin-like GTPase superfamily. AIG1/Toc34/Toc159-like paraseptin GTPase family. IAN subfamily.</text>
</comment>
<keyword evidence="7" id="KW-1185">Reference proteome</keyword>
<dbReference type="InterPro" id="IPR027417">
    <property type="entry name" value="P-loop_NTPase"/>
</dbReference>
<organism evidence="6 7">
    <name type="scientific">Neogobius melanostomus</name>
    <name type="common">round goby</name>
    <dbReference type="NCBI Taxonomy" id="47308"/>
    <lineage>
        <taxon>Eukaryota</taxon>
        <taxon>Metazoa</taxon>
        <taxon>Chordata</taxon>
        <taxon>Craniata</taxon>
        <taxon>Vertebrata</taxon>
        <taxon>Euteleostomi</taxon>
        <taxon>Actinopterygii</taxon>
        <taxon>Neopterygii</taxon>
        <taxon>Teleostei</taxon>
        <taxon>Neoteleostei</taxon>
        <taxon>Acanthomorphata</taxon>
        <taxon>Gobiaria</taxon>
        <taxon>Gobiiformes</taxon>
        <taxon>Gobioidei</taxon>
        <taxon>Gobiidae</taxon>
        <taxon>Benthophilinae</taxon>
        <taxon>Neogobiini</taxon>
        <taxon>Neogobius</taxon>
    </lineage>
</organism>
<accession>A0A8C6S722</accession>
<dbReference type="Ensembl" id="ENSNMLT00000001506.1">
    <property type="protein sequence ID" value="ENSNMLP00000001309.1"/>
    <property type="gene ID" value="ENSNMLG00000001008.1"/>
</dbReference>
<reference evidence="6" key="1">
    <citation type="submission" date="2025-08" db="UniProtKB">
        <authorList>
            <consortium name="Ensembl"/>
        </authorList>
    </citation>
    <scope>IDENTIFICATION</scope>
</reference>
<reference evidence="6" key="2">
    <citation type="submission" date="2025-09" db="UniProtKB">
        <authorList>
            <consortium name="Ensembl"/>
        </authorList>
    </citation>
    <scope>IDENTIFICATION</scope>
</reference>
<feature type="region of interest" description="Disordered" evidence="4">
    <location>
        <begin position="42"/>
        <end position="99"/>
    </location>
</feature>
<evidence type="ECO:0000313" key="6">
    <source>
        <dbReference type="Ensembl" id="ENSNMLP00000001309.1"/>
    </source>
</evidence>
<dbReference type="PROSITE" id="PS51720">
    <property type="entry name" value="G_AIG1"/>
    <property type="match status" value="1"/>
</dbReference>
<dbReference type="Gene3D" id="3.40.50.300">
    <property type="entry name" value="P-loop containing nucleotide triphosphate hydrolases"/>
    <property type="match status" value="1"/>
</dbReference>
<dbReference type="Pfam" id="PF04548">
    <property type="entry name" value="AIG1"/>
    <property type="match status" value="1"/>
</dbReference>
<evidence type="ECO:0000256" key="4">
    <source>
        <dbReference type="SAM" id="MobiDB-lite"/>
    </source>
</evidence>
<dbReference type="SUPFAM" id="SSF52540">
    <property type="entry name" value="P-loop containing nucleoside triphosphate hydrolases"/>
    <property type="match status" value="1"/>
</dbReference>
<dbReference type="GO" id="GO:0005525">
    <property type="term" value="F:GTP binding"/>
    <property type="evidence" value="ECO:0007669"/>
    <property type="project" value="UniProtKB-KW"/>
</dbReference>
<proteinExistence type="inferred from homology"/>
<keyword evidence="3" id="KW-0342">GTP-binding</keyword>
<sequence>MGPSLRNINHKHLSAESSTRSCCSWATLGPWCGTSERRTFAKPSVTSPWSTEPCDRPSCSRKRRKERKEREERQGGDQAVHGALQRDRGGASPDLTGSTTKVCQTKTETVNGRNLRLIDTPGLFDTDLDNTTYSSDIAKLLIECASGVHAFLILLKVEKFTKHEKQVIETLLKQFTKKALKYTTVVFTHGDQLPDEETIDSWVKGNKKVKTLVQKCGGRCHVFDNKYWKHNEHPYSNNQVQIENL</sequence>
<name>A0A8C6S722_9GOBI</name>
<evidence type="ECO:0000313" key="7">
    <source>
        <dbReference type="Proteomes" id="UP000694523"/>
    </source>
</evidence>
<evidence type="ECO:0000256" key="2">
    <source>
        <dbReference type="ARBA" id="ARBA00022741"/>
    </source>
</evidence>
<dbReference type="Proteomes" id="UP000694523">
    <property type="component" value="Unplaced"/>
</dbReference>
<dbReference type="PANTHER" id="PTHR10903">
    <property type="entry name" value="GTPASE, IMAP FAMILY MEMBER-RELATED"/>
    <property type="match status" value="1"/>
</dbReference>
<dbReference type="AlphaFoldDB" id="A0A8C6S722"/>
<dbReference type="InterPro" id="IPR006703">
    <property type="entry name" value="G_AIG1"/>
</dbReference>
<dbReference type="InterPro" id="IPR045058">
    <property type="entry name" value="GIMA/IAN/Toc"/>
</dbReference>
<dbReference type="PANTHER" id="PTHR10903:SF62">
    <property type="entry name" value="GTPASE IMAP FAMILY MEMBER 4-LIKE-RELATED"/>
    <property type="match status" value="1"/>
</dbReference>
<evidence type="ECO:0000256" key="1">
    <source>
        <dbReference type="ARBA" id="ARBA00008535"/>
    </source>
</evidence>
<feature type="domain" description="AIG1-type G" evidence="5">
    <location>
        <begin position="62"/>
        <end position="245"/>
    </location>
</feature>